<comment type="subcellular location">
    <subcellularLocation>
        <location evidence="1">Cell membrane</location>
        <topology evidence="1">Multi-pass membrane protein</topology>
    </subcellularLocation>
</comment>
<accession>A0ABS1J011</accession>
<feature type="transmembrane region" description="Helical" evidence="12">
    <location>
        <begin position="197"/>
        <end position="222"/>
    </location>
</feature>
<dbReference type="PRINTS" id="PR00950">
    <property type="entry name" value="TYPE3IMSPROT"/>
</dbReference>
<organism evidence="13 14">
    <name type="scientific">Catonella massiliensis</name>
    <dbReference type="NCBI Taxonomy" id="2799636"/>
    <lineage>
        <taxon>Bacteria</taxon>
        <taxon>Bacillati</taxon>
        <taxon>Bacillota</taxon>
        <taxon>Clostridia</taxon>
        <taxon>Lachnospirales</taxon>
        <taxon>Lachnospiraceae</taxon>
        <taxon>Catonella</taxon>
    </lineage>
</organism>
<dbReference type="Gene3D" id="3.40.1690.10">
    <property type="entry name" value="secretion proteins EscU"/>
    <property type="match status" value="1"/>
</dbReference>
<keyword evidence="11 12" id="KW-1006">Bacterial flagellum protein export</keyword>
<dbReference type="InterPro" id="IPR006136">
    <property type="entry name" value="FlhB"/>
</dbReference>
<evidence type="ECO:0000256" key="1">
    <source>
        <dbReference type="ARBA" id="ARBA00004651"/>
    </source>
</evidence>
<reference evidence="13 14" key="1">
    <citation type="submission" date="2021-01" db="EMBL/GenBank/DDBJ databases">
        <title>Isolation and description of Catonella massiliensis sp. nov., a novel Catonella species, isolated from a stable periodontitis subject.</title>
        <authorList>
            <person name="Antezack A."/>
            <person name="Boxberger M."/>
            <person name="La Scola B."/>
            <person name="Monnet-Corti V."/>
        </authorList>
    </citation>
    <scope>NUCLEOTIDE SEQUENCE [LARGE SCALE GENOMIC DNA]</scope>
    <source>
        <strain evidence="13 14">Marseille-Q4567</strain>
    </source>
</reference>
<keyword evidence="14" id="KW-1185">Reference proteome</keyword>
<comment type="caution">
    <text evidence="13">The sequence shown here is derived from an EMBL/GenBank/DDBJ whole genome shotgun (WGS) entry which is preliminary data.</text>
</comment>
<keyword evidence="9 12" id="KW-1133">Transmembrane helix</keyword>
<dbReference type="Proteomes" id="UP000604730">
    <property type="component" value="Unassembled WGS sequence"/>
</dbReference>
<evidence type="ECO:0000256" key="7">
    <source>
        <dbReference type="ARBA" id="ARBA00022795"/>
    </source>
</evidence>
<keyword evidence="7 12" id="KW-1005">Bacterial flagellum biogenesis</keyword>
<dbReference type="Pfam" id="PF01312">
    <property type="entry name" value="Bac_export_2"/>
    <property type="match status" value="1"/>
</dbReference>
<gene>
    <name evidence="12 13" type="primary">flhB</name>
    <name evidence="13" type="ORF">JJN12_06780</name>
</gene>
<comment type="similarity">
    <text evidence="2 12">Belongs to the type III secretion exporter family.</text>
</comment>
<feature type="transmembrane region" description="Helical" evidence="12">
    <location>
        <begin position="104"/>
        <end position="129"/>
    </location>
</feature>
<sequence>MQLRDRRFAYNLQFFGEGGDKTEKATPKKLDDARKEGRVARSSDLINGFMLLLMFFVLKLFGGIMANLFLDSFVKYYNKASDISMEVFDVRQAVNLSNEIVLDIVIASLPVLIGSFVVALVGNIVQVGWKVTGKPLKPKLDRLNPIGGLKRMFSQEKVVELIKSILKVLAIALVAYNEVKDRWKFILNLYDFEFMQAILNIFDIVLDVGIKISLIFVVIGLADFGYQKWKHLHDLRMSKQEVKDEMKQSEGDPQIKGQIRQKMREGARRRMMQDLPKADVVITNPTHFAVAVKYDKETAEAPYVLAKGADYVAANIKEIAKQNNIEIVENKPLARMLYYNVEIGDQIPPELYQMVAEVLAYVYSVKNKEILIS</sequence>
<keyword evidence="13" id="KW-0282">Flagellum</keyword>
<comment type="caution">
    <text evidence="12">Lacks conserved residue(s) required for the propagation of feature annotation.</text>
</comment>
<evidence type="ECO:0000256" key="12">
    <source>
        <dbReference type="RuleBase" id="RU364091"/>
    </source>
</evidence>
<evidence type="ECO:0000313" key="14">
    <source>
        <dbReference type="Proteomes" id="UP000604730"/>
    </source>
</evidence>
<keyword evidence="6 12" id="KW-0812">Transmembrane</keyword>
<keyword evidence="10 12" id="KW-0472">Membrane</keyword>
<dbReference type="PANTHER" id="PTHR30531:SF12">
    <property type="entry name" value="FLAGELLAR BIOSYNTHETIC PROTEIN FLHB"/>
    <property type="match status" value="1"/>
</dbReference>
<evidence type="ECO:0000256" key="3">
    <source>
        <dbReference type="ARBA" id="ARBA00021622"/>
    </source>
</evidence>
<protein>
    <recommendedName>
        <fullName evidence="3 12">Flagellar biosynthetic protein FlhB</fullName>
    </recommendedName>
</protein>
<keyword evidence="5 12" id="KW-1003">Cell membrane</keyword>
<evidence type="ECO:0000256" key="5">
    <source>
        <dbReference type="ARBA" id="ARBA00022475"/>
    </source>
</evidence>
<evidence type="ECO:0000256" key="8">
    <source>
        <dbReference type="ARBA" id="ARBA00022927"/>
    </source>
</evidence>
<keyword evidence="13" id="KW-0969">Cilium</keyword>
<dbReference type="InterPro" id="IPR029025">
    <property type="entry name" value="T3SS_substrate_exporter_C"/>
</dbReference>
<keyword evidence="4 12" id="KW-0813">Transport</keyword>
<evidence type="ECO:0000313" key="13">
    <source>
        <dbReference type="EMBL" id="MBK5897481.1"/>
    </source>
</evidence>
<evidence type="ECO:0000256" key="6">
    <source>
        <dbReference type="ARBA" id="ARBA00022692"/>
    </source>
</evidence>
<dbReference type="InterPro" id="IPR006135">
    <property type="entry name" value="T3SS_substrate_exporter"/>
</dbReference>
<keyword evidence="8 12" id="KW-0653">Protein transport</keyword>
<name>A0ABS1J011_9FIRM</name>
<dbReference type="SUPFAM" id="SSF160544">
    <property type="entry name" value="EscU C-terminal domain-like"/>
    <property type="match status" value="1"/>
</dbReference>
<dbReference type="EMBL" id="JAEPRJ010000001">
    <property type="protein sequence ID" value="MBK5897481.1"/>
    <property type="molecule type" value="Genomic_DNA"/>
</dbReference>
<evidence type="ECO:0000256" key="9">
    <source>
        <dbReference type="ARBA" id="ARBA00022989"/>
    </source>
</evidence>
<dbReference type="Gene3D" id="6.10.250.2080">
    <property type="match status" value="1"/>
</dbReference>
<evidence type="ECO:0000256" key="4">
    <source>
        <dbReference type="ARBA" id="ARBA00022448"/>
    </source>
</evidence>
<dbReference type="PANTHER" id="PTHR30531">
    <property type="entry name" value="FLAGELLAR BIOSYNTHETIC PROTEIN FLHB"/>
    <property type="match status" value="1"/>
</dbReference>
<proteinExistence type="inferred from homology"/>
<evidence type="ECO:0000256" key="10">
    <source>
        <dbReference type="ARBA" id="ARBA00023136"/>
    </source>
</evidence>
<keyword evidence="13" id="KW-0966">Cell projection</keyword>
<dbReference type="NCBIfam" id="TIGR00328">
    <property type="entry name" value="flhB"/>
    <property type="match status" value="1"/>
</dbReference>
<comment type="function">
    <text evidence="12">Required for formation of the rod structure in the basal body of the flagellar apparatus. Together with FliI and FliH, may constitute the export apparatus of flagellin.</text>
</comment>
<evidence type="ECO:0000256" key="11">
    <source>
        <dbReference type="ARBA" id="ARBA00023225"/>
    </source>
</evidence>
<evidence type="ECO:0000256" key="2">
    <source>
        <dbReference type="ARBA" id="ARBA00010690"/>
    </source>
</evidence>
<feature type="transmembrane region" description="Helical" evidence="12">
    <location>
        <begin position="45"/>
        <end position="70"/>
    </location>
</feature>